<dbReference type="Pfam" id="PF05170">
    <property type="entry name" value="AsmA"/>
    <property type="match status" value="1"/>
</dbReference>
<accession>A0A2J7TL60</accession>
<feature type="transmembrane region" description="Helical" evidence="2">
    <location>
        <begin position="58"/>
        <end position="81"/>
    </location>
</feature>
<evidence type="ECO:0000313" key="5">
    <source>
        <dbReference type="Proteomes" id="UP000236286"/>
    </source>
</evidence>
<feature type="domain" description="AsmA" evidence="3">
    <location>
        <begin position="396"/>
        <end position="581"/>
    </location>
</feature>
<protein>
    <recommendedName>
        <fullName evidence="3">AsmA domain-containing protein</fullName>
    </recommendedName>
</protein>
<dbReference type="InterPro" id="IPR052894">
    <property type="entry name" value="AsmA-related"/>
</dbReference>
<dbReference type="EMBL" id="PDZR01000001">
    <property type="protein sequence ID" value="PNG27508.1"/>
    <property type="molecule type" value="Genomic_DNA"/>
</dbReference>
<feature type="compositionally biased region" description="Basic and acidic residues" evidence="1">
    <location>
        <begin position="1"/>
        <end position="18"/>
    </location>
</feature>
<evidence type="ECO:0000256" key="1">
    <source>
        <dbReference type="SAM" id="MobiDB-lite"/>
    </source>
</evidence>
<dbReference type="PANTHER" id="PTHR30441">
    <property type="entry name" value="DUF748 DOMAIN-CONTAINING PROTEIN"/>
    <property type="match status" value="1"/>
</dbReference>
<dbReference type="PANTHER" id="PTHR30441:SF4">
    <property type="entry name" value="PROTEIN ASMA"/>
    <property type="match status" value="1"/>
</dbReference>
<dbReference type="GO" id="GO:0005886">
    <property type="term" value="C:plasma membrane"/>
    <property type="evidence" value="ECO:0007669"/>
    <property type="project" value="TreeGrafter"/>
</dbReference>
<gene>
    <name evidence="4" type="ORF">CR492_00800</name>
</gene>
<keyword evidence="2" id="KW-0812">Transmembrane</keyword>
<comment type="caution">
    <text evidence="4">The sequence shown here is derived from an EMBL/GenBank/DDBJ whole genome shotgun (WGS) entry which is preliminary data.</text>
</comment>
<keyword evidence="2" id="KW-1133">Transmembrane helix</keyword>
<name>A0A2J7TL60_METSI</name>
<proteinExistence type="predicted"/>
<feature type="region of interest" description="Disordered" evidence="1">
    <location>
        <begin position="1"/>
        <end position="23"/>
    </location>
</feature>
<dbReference type="AlphaFoldDB" id="A0A2J7TL60"/>
<reference evidence="4 5" key="1">
    <citation type="submission" date="2017-10" db="EMBL/GenBank/DDBJ databases">
        <title>Genome announcement of Methylocella silvestris TVC from permafrost.</title>
        <authorList>
            <person name="Wang J."/>
            <person name="Geng K."/>
            <person name="Ul-Haque F."/>
            <person name="Crombie A.T."/>
            <person name="Street L.E."/>
            <person name="Wookey P.A."/>
            <person name="Murrell J.C."/>
            <person name="Pratscher J."/>
        </authorList>
    </citation>
    <scope>NUCLEOTIDE SEQUENCE [LARGE SCALE GENOMIC DNA]</scope>
    <source>
        <strain evidence="4 5">TVC</strain>
    </source>
</reference>
<evidence type="ECO:0000259" key="3">
    <source>
        <dbReference type="Pfam" id="PF05170"/>
    </source>
</evidence>
<keyword evidence="2" id="KW-0472">Membrane</keyword>
<sequence length="671" mass="70564">MAFQGRRAETEAQSDLRPRPVAGADAQIGRERGAFQAVDEMASIPTVSSRPPRKRGRVLLASLGLLAVLLGMTAAAVPWLFSTAALRDGIIAQIRQITGLNTLSQGKAVFVVLPQPHISIDAVRFADSSGGLRIDAAYLKGYLRVSALLRGQLEIASVTLGEPQMVIDLAGRPMPSDSAIGRAANAKSATPQASSADETRLGVLTLVNGRARLTNSFGDGDAIVEAINITVDWRKLGASANVNGTARFRDQRADISAAIEHPADLMRGGASGILLRIDGPALSLSAEGSLASGPKAQFAGRVSASAPSLRRLVETGGYFIALPAPFENFALEADVNASAPSASFSNLRLQLDGNDYEGALAVLQGEGRPTLAGTLAANQLSLRPFFANLSPIHGRDGQWSHDAFDLDEDNFADLDIRISAQRLSLPGVDFRDAAFSVMKRDRRLDLALIRAKTSQGEVRGRASFLKTAGGLETHVTAALAGVDAAAMWPGGVESFRVTGTVNATANLQATGLNMSEIMRNLEGRAQIAVQNGEITGVNLGQALRSVDKRPLGLADDIRYGATSFGAAGFGLQLAKGVATIERGEMRSRAIDLNFHGAIDFGDRMVDVHATATSAEPDSNSKSERPQFAFDVAGSWDELALVPDARSLIRQSGAAAPLFSTGAKVAPAPPQH</sequence>
<dbReference type="InterPro" id="IPR007844">
    <property type="entry name" value="AsmA"/>
</dbReference>
<dbReference type="Proteomes" id="UP000236286">
    <property type="component" value="Unassembled WGS sequence"/>
</dbReference>
<evidence type="ECO:0000313" key="4">
    <source>
        <dbReference type="EMBL" id="PNG27508.1"/>
    </source>
</evidence>
<dbReference type="GO" id="GO:0090313">
    <property type="term" value="P:regulation of protein targeting to membrane"/>
    <property type="evidence" value="ECO:0007669"/>
    <property type="project" value="TreeGrafter"/>
</dbReference>
<dbReference type="OrthoDB" id="5439561at2"/>
<evidence type="ECO:0000256" key="2">
    <source>
        <dbReference type="SAM" id="Phobius"/>
    </source>
</evidence>
<organism evidence="4 5">
    <name type="scientific">Methylocella silvestris</name>
    <dbReference type="NCBI Taxonomy" id="199596"/>
    <lineage>
        <taxon>Bacteria</taxon>
        <taxon>Pseudomonadati</taxon>
        <taxon>Pseudomonadota</taxon>
        <taxon>Alphaproteobacteria</taxon>
        <taxon>Hyphomicrobiales</taxon>
        <taxon>Beijerinckiaceae</taxon>
        <taxon>Methylocella</taxon>
    </lineage>
</organism>